<dbReference type="PRINTS" id="PR00368">
    <property type="entry name" value="FADPNR"/>
</dbReference>
<feature type="domain" description="FAD/NAD(P)-binding" evidence="7">
    <location>
        <begin position="34"/>
        <end position="292"/>
    </location>
</feature>
<dbReference type="InterPro" id="IPR023753">
    <property type="entry name" value="FAD/NAD-binding_dom"/>
</dbReference>
<protein>
    <recommendedName>
        <fullName evidence="2">dihydrolipoyl dehydrogenase</fullName>
        <ecNumber evidence="2">1.8.1.4</ecNumber>
    </recommendedName>
</protein>
<evidence type="ECO:0000256" key="5">
    <source>
        <dbReference type="ARBA" id="ARBA00023284"/>
    </source>
</evidence>
<evidence type="ECO:0000256" key="1">
    <source>
        <dbReference type="ARBA" id="ARBA00007532"/>
    </source>
</evidence>
<comment type="similarity">
    <text evidence="1">Belongs to the class-I pyridine nucleotide-disulfide oxidoreductase family.</text>
</comment>
<dbReference type="PANTHER" id="PTHR22912:SF151">
    <property type="entry name" value="DIHYDROLIPOYL DEHYDROGENASE, MITOCHONDRIAL"/>
    <property type="match status" value="1"/>
</dbReference>
<dbReference type="GO" id="GO:0045252">
    <property type="term" value="C:oxoglutarate dehydrogenase complex"/>
    <property type="evidence" value="ECO:0007669"/>
    <property type="project" value="TreeGrafter"/>
</dbReference>
<dbReference type="InterPro" id="IPR036188">
    <property type="entry name" value="FAD/NAD-bd_sf"/>
</dbReference>
<keyword evidence="9" id="KW-1185">Reference proteome</keyword>
<comment type="caution">
    <text evidence="8">The sequence shown here is derived from an EMBL/GenBank/DDBJ whole genome shotgun (WGS) entry which is preliminary data.</text>
</comment>
<dbReference type="GO" id="GO:0004148">
    <property type="term" value="F:dihydrolipoyl dehydrogenase (NADH) activity"/>
    <property type="evidence" value="ECO:0007669"/>
    <property type="project" value="UniProtKB-EC"/>
</dbReference>
<keyword evidence="5" id="KW-0676">Redox-active center</keyword>
<proteinExistence type="inferred from homology"/>
<comment type="catalytic activity">
    <reaction evidence="6">
        <text>N(6)-[(R)-dihydrolipoyl]-L-lysyl-[protein] + NAD(+) = N(6)-[(R)-lipoyl]-L-lysyl-[protein] + NADH + H(+)</text>
        <dbReference type="Rhea" id="RHEA:15045"/>
        <dbReference type="Rhea" id="RHEA-COMP:10474"/>
        <dbReference type="Rhea" id="RHEA-COMP:10475"/>
        <dbReference type="ChEBI" id="CHEBI:15378"/>
        <dbReference type="ChEBI" id="CHEBI:57540"/>
        <dbReference type="ChEBI" id="CHEBI:57945"/>
        <dbReference type="ChEBI" id="CHEBI:83099"/>
        <dbReference type="ChEBI" id="CHEBI:83100"/>
        <dbReference type="EC" id="1.8.1.4"/>
    </reaction>
</comment>
<evidence type="ECO:0000313" key="9">
    <source>
        <dbReference type="Proteomes" id="UP000770661"/>
    </source>
</evidence>
<evidence type="ECO:0000256" key="2">
    <source>
        <dbReference type="ARBA" id="ARBA00012608"/>
    </source>
</evidence>
<dbReference type="OrthoDB" id="361797at2759"/>
<dbReference type="GO" id="GO:0005739">
    <property type="term" value="C:mitochondrion"/>
    <property type="evidence" value="ECO:0007669"/>
    <property type="project" value="TreeGrafter"/>
</dbReference>
<evidence type="ECO:0000256" key="4">
    <source>
        <dbReference type="ARBA" id="ARBA00023157"/>
    </source>
</evidence>
<dbReference type="GO" id="GO:0050660">
    <property type="term" value="F:flavin adenine dinucleotide binding"/>
    <property type="evidence" value="ECO:0007669"/>
    <property type="project" value="TreeGrafter"/>
</dbReference>
<evidence type="ECO:0000313" key="8">
    <source>
        <dbReference type="EMBL" id="KAG0719403.1"/>
    </source>
</evidence>
<reference evidence="8" key="1">
    <citation type="submission" date="2020-07" db="EMBL/GenBank/DDBJ databases">
        <title>The High-quality genome of the commercially important snow crab, Chionoecetes opilio.</title>
        <authorList>
            <person name="Jeong J.-H."/>
            <person name="Ryu S."/>
        </authorList>
    </citation>
    <scope>NUCLEOTIDE SEQUENCE</scope>
    <source>
        <strain evidence="8">MADBK_172401_WGS</strain>
        <tissue evidence="8">Digestive gland</tissue>
    </source>
</reference>
<dbReference type="Pfam" id="PF07992">
    <property type="entry name" value="Pyr_redox_2"/>
    <property type="match status" value="1"/>
</dbReference>
<sequence length="317" mass="34011">MVPALWSGPVGVGMWPDRSVATTCQRRHASHEADLVVIGSGPGGYVAAIKASQLGMKVDNIKLNLEKMMGAKDKAVTDLTGGIAHLFKNNKILGLKGHGKITSPTEVTVMKEDGESDVVRAKNILIATGSEVTPFPGIEVDEETIVSSTGALKLSSVPERMVLIGAGVIGLELGSVWSRLGSKVVAVEFMDTIGGLGIDTEISKSFQRILTKQGIKFKLGTKVLSASREGGVIKVAVETVKSGKKEELECDSLLVCVGRRPYTNNLGLEELGVEKDAKGRIPVNSRFQTVIPSDYRKQFYQETCKLVGWLVLFATEK</sequence>
<name>A0A8J5CE47_CHIOP</name>
<organism evidence="8 9">
    <name type="scientific">Chionoecetes opilio</name>
    <name type="common">Atlantic snow crab</name>
    <name type="synonym">Cancer opilio</name>
    <dbReference type="NCBI Taxonomy" id="41210"/>
    <lineage>
        <taxon>Eukaryota</taxon>
        <taxon>Metazoa</taxon>
        <taxon>Ecdysozoa</taxon>
        <taxon>Arthropoda</taxon>
        <taxon>Crustacea</taxon>
        <taxon>Multicrustacea</taxon>
        <taxon>Malacostraca</taxon>
        <taxon>Eumalacostraca</taxon>
        <taxon>Eucarida</taxon>
        <taxon>Decapoda</taxon>
        <taxon>Pleocyemata</taxon>
        <taxon>Brachyura</taxon>
        <taxon>Eubrachyura</taxon>
        <taxon>Majoidea</taxon>
        <taxon>Majidae</taxon>
        <taxon>Chionoecetes</taxon>
    </lineage>
</organism>
<dbReference type="SUPFAM" id="SSF51905">
    <property type="entry name" value="FAD/NAD(P)-binding domain"/>
    <property type="match status" value="1"/>
</dbReference>
<dbReference type="GO" id="GO:0006103">
    <property type="term" value="P:2-oxoglutarate metabolic process"/>
    <property type="evidence" value="ECO:0007669"/>
    <property type="project" value="TreeGrafter"/>
</dbReference>
<evidence type="ECO:0000256" key="6">
    <source>
        <dbReference type="ARBA" id="ARBA00049187"/>
    </source>
</evidence>
<keyword evidence="3" id="KW-0520">NAD</keyword>
<gene>
    <name evidence="8" type="primary">DLD_1</name>
    <name evidence="8" type="ORF">GWK47_050528</name>
</gene>
<evidence type="ECO:0000256" key="3">
    <source>
        <dbReference type="ARBA" id="ARBA00023027"/>
    </source>
</evidence>
<dbReference type="EMBL" id="JACEEZ010014547">
    <property type="protein sequence ID" value="KAG0719403.1"/>
    <property type="molecule type" value="Genomic_DNA"/>
</dbReference>
<dbReference type="FunFam" id="3.50.50.60:FF:000025">
    <property type="entry name" value="Dihydrolipoyl dehydrogenase"/>
    <property type="match status" value="1"/>
</dbReference>
<dbReference type="InterPro" id="IPR050151">
    <property type="entry name" value="Class-I_Pyr_Nuc-Dis_Oxidored"/>
</dbReference>
<dbReference type="Gene3D" id="3.50.50.60">
    <property type="entry name" value="FAD/NAD(P)-binding domain"/>
    <property type="match status" value="3"/>
</dbReference>
<accession>A0A8J5CE47</accession>
<keyword evidence="4" id="KW-1015">Disulfide bond</keyword>
<dbReference type="Proteomes" id="UP000770661">
    <property type="component" value="Unassembled WGS sequence"/>
</dbReference>
<dbReference type="PANTHER" id="PTHR22912">
    <property type="entry name" value="DISULFIDE OXIDOREDUCTASE"/>
    <property type="match status" value="1"/>
</dbReference>
<dbReference type="AlphaFoldDB" id="A0A8J5CE47"/>
<dbReference type="PRINTS" id="PR00411">
    <property type="entry name" value="PNDRDTASEI"/>
</dbReference>
<evidence type="ECO:0000259" key="7">
    <source>
        <dbReference type="Pfam" id="PF07992"/>
    </source>
</evidence>
<dbReference type="EC" id="1.8.1.4" evidence="2"/>